<dbReference type="PANTHER" id="PTHR33603">
    <property type="entry name" value="METHYLTRANSFERASE"/>
    <property type="match status" value="1"/>
</dbReference>
<keyword evidence="6" id="KW-0963">Cytoplasm</keyword>
<comment type="subunit">
    <text evidence="6">Homodimer.</text>
</comment>
<dbReference type="Gene3D" id="3.40.1280.10">
    <property type="match status" value="1"/>
</dbReference>
<dbReference type="Pfam" id="PF02590">
    <property type="entry name" value="SPOUT_MTase"/>
    <property type="match status" value="1"/>
</dbReference>
<dbReference type="NCBIfam" id="TIGR00246">
    <property type="entry name" value="tRNA_RlmH_YbeA"/>
    <property type="match status" value="1"/>
</dbReference>
<dbReference type="STRING" id="54005.HMPREF3229_00547"/>
<dbReference type="PANTHER" id="PTHR33603:SF1">
    <property type="entry name" value="RIBOSOMAL RNA LARGE SUBUNIT METHYLTRANSFERASE H"/>
    <property type="match status" value="1"/>
</dbReference>
<comment type="subcellular location">
    <subcellularLocation>
        <location evidence="6">Cytoplasm</location>
    </subcellularLocation>
</comment>
<sequence length="160" mass="18350">MININLIVLGKIKENYFKDAINEYKKMLKSYADLSIFEIMDEPCPENLSEKDMERVKKVEGEKILSKIKDGAYVIALEIGGKSLDSVAFADKINDLMIDGHSNITFVIGGSLGLSDEVLKRADYKLSFSKMTFPHKLMRVILMEQIYRAFRIINNHPYHK</sequence>
<keyword evidence="2 6" id="KW-0489">Methyltransferase</keyword>
<evidence type="ECO:0000256" key="2">
    <source>
        <dbReference type="ARBA" id="ARBA00022603"/>
    </source>
</evidence>
<protein>
    <recommendedName>
        <fullName evidence="6">Ribosomal RNA large subunit methyltransferase H</fullName>
        <ecNumber evidence="6">2.1.1.177</ecNumber>
    </recommendedName>
    <alternativeName>
        <fullName evidence="6">23S rRNA (pseudouridine1915-N3)-methyltransferase</fullName>
    </alternativeName>
    <alternativeName>
        <fullName evidence="6">23S rRNA m3Psi1915 methyltransferase</fullName>
    </alternativeName>
    <alternativeName>
        <fullName evidence="6">rRNA (pseudouridine-N3-)-methyltransferase RlmH</fullName>
    </alternativeName>
</protein>
<feature type="binding site" evidence="6">
    <location>
        <position position="109"/>
    </location>
    <ligand>
        <name>S-adenosyl-L-methionine</name>
        <dbReference type="ChEBI" id="CHEBI:59789"/>
    </ligand>
</feature>
<comment type="function">
    <text evidence="6">Specifically methylates the pseudouridine at position 1915 (m3Psi1915) in 23S rRNA.</text>
</comment>
<dbReference type="GO" id="GO:0070038">
    <property type="term" value="F:rRNA (pseudouridine-N3-)-methyltransferase activity"/>
    <property type="evidence" value="ECO:0007669"/>
    <property type="project" value="UniProtKB-UniRule"/>
</dbReference>
<dbReference type="InterPro" id="IPR029028">
    <property type="entry name" value="Alpha/beta_knot_MTases"/>
</dbReference>
<keyword evidence="3 6" id="KW-0808">Transferase</keyword>
<dbReference type="CDD" id="cd18081">
    <property type="entry name" value="RlmH-like"/>
    <property type="match status" value="1"/>
</dbReference>
<comment type="catalytic activity">
    <reaction evidence="6">
        <text>pseudouridine(1915) in 23S rRNA + S-adenosyl-L-methionine = N(3)-methylpseudouridine(1915) in 23S rRNA + S-adenosyl-L-homocysteine + H(+)</text>
        <dbReference type="Rhea" id="RHEA:42752"/>
        <dbReference type="Rhea" id="RHEA-COMP:10221"/>
        <dbReference type="Rhea" id="RHEA-COMP:10222"/>
        <dbReference type="ChEBI" id="CHEBI:15378"/>
        <dbReference type="ChEBI" id="CHEBI:57856"/>
        <dbReference type="ChEBI" id="CHEBI:59789"/>
        <dbReference type="ChEBI" id="CHEBI:65314"/>
        <dbReference type="ChEBI" id="CHEBI:74486"/>
        <dbReference type="EC" id="2.1.1.177"/>
    </reaction>
</comment>
<dbReference type="PIRSF" id="PIRSF004505">
    <property type="entry name" value="MT_bac"/>
    <property type="match status" value="1"/>
</dbReference>
<feature type="binding site" evidence="6">
    <location>
        <position position="77"/>
    </location>
    <ligand>
        <name>S-adenosyl-L-methionine</name>
        <dbReference type="ChEBI" id="CHEBI:59789"/>
    </ligand>
</feature>
<keyword evidence="4 6" id="KW-0949">S-adenosyl-L-methionine</keyword>
<dbReference type="AlphaFoldDB" id="A0A2X1XSN8"/>
<organism evidence="7 8">
    <name type="scientific">Peptoniphilus harei</name>
    <dbReference type="NCBI Taxonomy" id="54005"/>
    <lineage>
        <taxon>Bacteria</taxon>
        <taxon>Bacillati</taxon>
        <taxon>Bacillota</taxon>
        <taxon>Tissierellia</taxon>
        <taxon>Tissierellales</taxon>
        <taxon>Peptoniphilaceae</taxon>
        <taxon>Peptoniphilus</taxon>
    </lineage>
</organism>
<dbReference type="SUPFAM" id="SSF75217">
    <property type="entry name" value="alpha/beta knot"/>
    <property type="match status" value="1"/>
</dbReference>
<gene>
    <name evidence="6 7" type="primary">rlmH</name>
    <name evidence="7" type="ORF">NCTC13076_00670</name>
</gene>
<dbReference type="HAMAP" id="MF_00658">
    <property type="entry name" value="23SrRNA_methyltr_H"/>
    <property type="match status" value="1"/>
</dbReference>
<keyword evidence="1 6" id="KW-0698">rRNA processing</keyword>
<dbReference type="NCBIfam" id="NF000985">
    <property type="entry name" value="PRK00103.1-3"/>
    <property type="match status" value="1"/>
</dbReference>
<comment type="similarity">
    <text evidence="5 6">Belongs to the RNA methyltransferase RlmH family.</text>
</comment>
<dbReference type="InterPro" id="IPR003742">
    <property type="entry name" value="RlmH-like"/>
</dbReference>
<dbReference type="Proteomes" id="UP000250070">
    <property type="component" value="Unassembled WGS sequence"/>
</dbReference>
<evidence type="ECO:0000313" key="7">
    <source>
        <dbReference type="EMBL" id="SPY46668.1"/>
    </source>
</evidence>
<evidence type="ECO:0000256" key="6">
    <source>
        <dbReference type="HAMAP-Rule" id="MF_00658"/>
    </source>
</evidence>
<feature type="binding site" evidence="6">
    <location>
        <begin position="128"/>
        <end position="133"/>
    </location>
    <ligand>
        <name>S-adenosyl-L-methionine</name>
        <dbReference type="ChEBI" id="CHEBI:59789"/>
    </ligand>
</feature>
<evidence type="ECO:0000256" key="3">
    <source>
        <dbReference type="ARBA" id="ARBA00022679"/>
    </source>
</evidence>
<dbReference type="EC" id="2.1.1.177" evidence="6"/>
<evidence type="ECO:0000256" key="4">
    <source>
        <dbReference type="ARBA" id="ARBA00022691"/>
    </source>
</evidence>
<accession>A0A2X1XSN8</accession>
<name>A0A2X1XSN8_9FIRM</name>
<dbReference type="EMBL" id="UATM01000032">
    <property type="protein sequence ID" value="SPY46668.1"/>
    <property type="molecule type" value="Genomic_DNA"/>
</dbReference>
<dbReference type="GO" id="GO:0005737">
    <property type="term" value="C:cytoplasm"/>
    <property type="evidence" value="ECO:0007669"/>
    <property type="project" value="UniProtKB-SubCell"/>
</dbReference>
<dbReference type="OrthoDB" id="9806643at2"/>
<reference evidence="7 8" key="1">
    <citation type="submission" date="2018-06" db="EMBL/GenBank/DDBJ databases">
        <authorList>
            <consortium name="Pathogen Informatics"/>
            <person name="Doyle S."/>
        </authorList>
    </citation>
    <scope>NUCLEOTIDE SEQUENCE [LARGE SCALE GENOMIC DNA]</scope>
    <source>
        <strain evidence="7 8">NCTC13076</strain>
    </source>
</reference>
<evidence type="ECO:0000256" key="5">
    <source>
        <dbReference type="ARBA" id="ARBA00038303"/>
    </source>
</evidence>
<proteinExistence type="inferred from homology"/>
<evidence type="ECO:0000313" key="8">
    <source>
        <dbReference type="Proteomes" id="UP000250070"/>
    </source>
</evidence>
<dbReference type="InterPro" id="IPR029026">
    <property type="entry name" value="tRNA_m1G_MTases_N"/>
</dbReference>
<evidence type="ECO:0000256" key="1">
    <source>
        <dbReference type="ARBA" id="ARBA00022552"/>
    </source>
</evidence>